<gene>
    <name evidence="2" type="ORF">CK820_G0023926</name>
</gene>
<accession>A0A2J8M3Q5</accession>
<dbReference type="AlphaFoldDB" id="A0A2J8M3Q5"/>
<evidence type="ECO:0000313" key="3">
    <source>
        <dbReference type="Proteomes" id="UP000236370"/>
    </source>
</evidence>
<dbReference type="Proteomes" id="UP000236370">
    <property type="component" value="Unassembled WGS sequence"/>
</dbReference>
<dbReference type="EMBL" id="NBAG03000270">
    <property type="protein sequence ID" value="PNI54135.1"/>
    <property type="molecule type" value="Genomic_DNA"/>
</dbReference>
<reference evidence="2 3" key="1">
    <citation type="submission" date="2017-12" db="EMBL/GenBank/DDBJ databases">
        <title>High-resolution comparative analysis of great ape genomes.</title>
        <authorList>
            <person name="Pollen A."/>
            <person name="Hastie A."/>
            <person name="Hormozdiari F."/>
            <person name="Dougherty M."/>
            <person name="Liu R."/>
            <person name="Chaisson M."/>
            <person name="Hoppe E."/>
            <person name="Hill C."/>
            <person name="Pang A."/>
            <person name="Hillier L."/>
            <person name="Baker C."/>
            <person name="Armstrong J."/>
            <person name="Shendure J."/>
            <person name="Paten B."/>
            <person name="Wilson R."/>
            <person name="Chao H."/>
            <person name="Schneider V."/>
            <person name="Ventura M."/>
            <person name="Kronenberg Z."/>
            <person name="Murali S."/>
            <person name="Gordon D."/>
            <person name="Cantsilieris S."/>
            <person name="Munson K."/>
            <person name="Nelson B."/>
            <person name="Raja A."/>
            <person name="Underwood J."/>
            <person name="Diekhans M."/>
            <person name="Fiddes I."/>
            <person name="Haussler D."/>
            <person name="Eichler E."/>
        </authorList>
    </citation>
    <scope>NUCLEOTIDE SEQUENCE [LARGE SCALE GENOMIC DNA]</scope>
    <source>
        <strain evidence="2">Yerkes chimp pedigree #C0471</strain>
    </source>
</reference>
<evidence type="ECO:0000256" key="1">
    <source>
        <dbReference type="SAM" id="MobiDB-lite"/>
    </source>
</evidence>
<comment type="caution">
    <text evidence="2">The sequence shown here is derived from an EMBL/GenBank/DDBJ whole genome shotgun (WGS) entry which is preliminary data.</text>
</comment>
<protein>
    <submittedName>
        <fullName evidence="2">GOLGB1 isoform 4</fullName>
    </submittedName>
</protein>
<name>A0A2J8M3Q5_PANTR</name>
<feature type="region of interest" description="Disordered" evidence="1">
    <location>
        <begin position="16"/>
        <end position="39"/>
    </location>
</feature>
<evidence type="ECO:0000313" key="2">
    <source>
        <dbReference type="EMBL" id="PNI54135.1"/>
    </source>
</evidence>
<sequence>MLSRLSGLANVVLHELSGDDDTDQNMRAPLDPVSSSVLI</sequence>
<proteinExistence type="predicted"/>
<organism evidence="2 3">
    <name type="scientific">Pan troglodytes</name>
    <name type="common">Chimpanzee</name>
    <dbReference type="NCBI Taxonomy" id="9598"/>
    <lineage>
        <taxon>Eukaryota</taxon>
        <taxon>Metazoa</taxon>
        <taxon>Chordata</taxon>
        <taxon>Craniata</taxon>
        <taxon>Vertebrata</taxon>
        <taxon>Euteleostomi</taxon>
        <taxon>Mammalia</taxon>
        <taxon>Eutheria</taxon>
        <taxon>Euarchontoglires</taxon>
        <taxon>Primates</taxon>
        <taxon>Haplorrhini</taxon>
        <taxon>Catarrhini</taxon>
        <taxon>Hominidae</taxon>
        <taxon>Pan</taxon>
    </lineage>
</organism>